<dbReference type="Proteomes" id="UP000250557">
    <property type="component" value="Chromosome"/>
</dbReference>
<organism evidence="1 3">
    <name type="scientific">Mucilaginibacter rubeus</name>
    <dbReference type="NCBI Taxonomy" id="2027860"/>
    <lineage>
        <taxon>Bacteria</taxon>
        <taxon>Pseudomonadati</taxon>
        <taxon>Bacteroidota</taxon>
        <taxon>Sphingobacteriia</taxon>
        <taxon>Sphingobacteriales</taxon>
        <taxon>Sphingobacteriaceae</taxon>
        <taxon>Mucilaginibacter</taxon>
    </lineage>
</organism>
<dbReference type="RefSeq" id="WP_112658247.1">
    <property type="nucleotide sequence ID" value="NZ_CP043451.1"/>
</dbReference>
<evidence type="ECO:0000313" key="2">
    <source>
        <dbReference type="EMBL" id="QTE50434.1"/>
    </source>
</evidence>
<accession>A0AAE6MKP5</accession>
<dbReference type="Gene3D" id="1.10.1740.10">
    <property type="match status" value="1"/>
</dbReference>
<dbReference type="EMBL" id="CP071880">
    <property type="protein sequence ID" value="QTE50434.1"/>
    <property type="molecule type" value="Genomic_DNA"/>
</dbReference>
<proteinExistence type="predicted"/>
<evidence type="ECO:0000313" key="4">
    <source>
        <dbReference type="Proteomes" id="UP000663940"/>
    </source>
</evidence>
<reference evidence="2 4" key="2">
    <citation type="submission" date="2021-03" db="EMBL/GenBank/DDBJ databases">
        <title>Mucilaginibacter strains isolated from gold and copper mining confer multi heavy-metal resistance.</title>
        <authorList>
            <person name="Li Y."/>
        </authorList>
    </citation>
    <scope>NUCLEOTIDE SEQUENCE [LARGE SCALE GENOMIC DNA]</scope>
    <source>
        <strain evidence="2 4">P2-4</strain>
    </source>
</reference>
<protein>
    <recommendedName>
        <fullName evidence="5">Sigma-70 family RNA polymerase sigma factor</fullName>
    </recommendedName>
</protein>
<sequence>MHNETLNIWKQFDKGLKQYVCGKVNHGEECHDILQNLYLKIDSYVELVKKVRNLPSCLFRMAHHEVMNHYRGNSKYELHEVMGFDRPVHDPEVRDGSLKLADCCLYIIYTCFTKYSSNDF</sequence>
<dbReference type="Proteomes" id="UP000663940">
    <property type="component" value="Chromosome"/>
</dbReference>
<dbReference type="AlphaFoldDB" id="A0AAE6MKP5"/>
<dbReference type="SMR" id="A0AAE6MKP5"/>
<evidence type="ECO:0000313" key="1">
    <source>
        <dbReference type="EMBL" id="QEM07023.1"/>
    </source>
</evidence>
<evidence type="ECO:0008006" key="5">
    <source>
        <dbReference type="Google" id="ProtNLM"/>
    </source>
</evidence>
<keyword evidence="4" id="KW-1185">Reference proteome</keyword>
<dbReference type="EMBL" id="CP043451">
    <property type="protein sequence ID" value="QEM07023.1"/>
    <property type="molecule type" value="Genomic_DNA"/>
</dbReference>
<evidence type="ECO:0000313" key="3">
    <source>
        <dbReference type="Proteomes" id="UP000250557"/>
    </source>
</evidence>
<name>A0AAE6MKP5_9SPHI</name>
<reference evidence="1 3" key="1">
    <citation type="submission" date="2019-08" db="EMBL/GenBank/DDBJ databases">
        <title>Comparative genome analysis confer to the adaptation heavy metal polluted environment.</title>
        <authorList>
            <person name="Li Y."/>
        </authorList>
    </citation>
    <scope>NUCLEOTIDE SEQUENCE [LARGE SCALE GENOMIC DNA]</scope>
    <source>
        <strain evidence="1 3">P2</strain>
    </source>
</reference>
<gene>
    <name evidence="1" type="ORF">DIU31_027250</name>
    <name evidence="2" type="ORF">J3L21_00150</name>
</gene>